<protein>
    <submittedName>
        <fullName evidence="1">Uncharacterized protein</fullName>
    </submittedName>
</protein>
<accession>A0ACB0K9Y2</accession>
<keyword evidence="2" id="KW-1185">Reference proteome</keyword>
<evidence type="ECO:0000313" key="2">
    <source>
        <dbReference type="Proteomes" id="UP001177021"/>
    </source>
</evidence>
<dbReference type="Proteomes" id="UP001177021">
    <property type="component" value="Unassembled WGS sequence"/>
</dbReference>
<sequence length="906" mass="100308">MVILRELDEDEGRVPISSPSYLEWAQQVRAHYTRANGVLNSRGFYSELWGFDVGSSSSDSDSSSDSGNDSDCVIISPSSFTGKRKNPCRDLVVADYTPVTMEVPSKYTNVEMVKSFRKAVKLSDSPPREDLIITEPVKEGEFVFFKNDNPPHYFYLYTGVIQPLSIWLPFTPFEAEILKVLNVAPTQLHPNSWAFIKAYEVMCSGFELEPSIGVFFSFYHIKNLKPQTLVSLSSQPNRRLLNLYASNFKNFKNSFFRVRSDEKFSDLMYDEVIIGPNWVNKYCVLSSPLSCLSVIIIAYFACYLVAVLLLHTSSSFIGVILRRIHNNWRPPWGKGSNELSIMGSKWEIEKFTGKNDFGLWKVKVRAILTQQKCVEALLGISNMPNTLSNAEKSEMNDKALSVIILCLADNVLREVAKEKTAAAMWTKLDALYMTKSLAHKQCLKERLFFFRMVENKPVVEQLSEFNKIIDDLANIDVNLEDEDKAFHLLCALPKSLENLKDALLYGKEGTITLDEVQSALRTKELTKLRDLRVDDSAGGLNIKNKLADTVKTRSKSKKEGSTVVVNATPISSIPATSSKKKKSAKSTKKVSESSPSISIKSDTVKSKKKKPQSPVKRGLSMSDLYLNKDPSETANVESHVVASGKNANVESSNKINEESVKSVSEKGNQETPSAKENPSSVETLGKTQNIAENVVVSNNPSIPENMAVPTNVITDVTEKSQEKAIVTDAPTGVEPSSIPTDAEKDVEASKGGSSPHANTATGSFGSGSNTEASTEEEVNKESTPEDVADSEPENEAGEDSEKTTNEEQDIVDVDEVPSEEDLQPPPTQKGIGRRLRSRTTTPAPAVTTTPVVTKKTKDNTLKPVKYGPKKGWSKPIPPPEKKKDYNARFIPKTVRPDLSPIPYLEH</sequence>
<organism evidence="1 2">
    <name type="scientific">Trifolium pratense</name>
    <name type="common">Red clover</name>
    <dbReference type="NCBI Taxonomy" id="57577"/>
    <lineage>
        <taxon>Eukaryota</taxon>
        <taxon>Viridiplantae</taxon>
        <taxon>Streptophyta</taxon>
        <taxon>Embryophyta</taxon>
        <taxon>Tracheophyta</taxon>
        <taxon>Spermatophyta</taxon>
        <taxon>Magnoliopsida</taxon>
        <taxon>eudicotyledons</taxon>
        <taxon>Gunneridae</taxon>
        <taxon>Pentapetalae</taxon>
        <taxon>rosids</taxon>
        <taxon>fabids</taxon>
        <taxon>Fabales</taxon>
        <taxon>Fabaceae</taxon>
        <taxon>Papilionoideae</taxon>
        <taxon>50 kb inversion clade</taxon>
        <taxon>NPAAA clade</taxon>
        <taxon>Hologalegina</taxon>
        <taxon>IRL clade</taxon>
        <taxon>Trifolieae</taxon>
        <taxon>Trifolium</taxon>
    </lineage>
</organism>
<name>A0ACB0K9Y2_TRIPR</name>
<proteinExistence type="predicted"/>
<evidence type="ECO:0000313" key="1">
    <source>
        <dbReference type="EMBL" id="CAJ2653064.1"/>
    </source>
</evidence>
<reference evidence="1" key="1">
    <citation type="submission" date="2023-10" db="EMBL/GenBank/DDBJ databases">
        <authorList>
            <person name="Rodriguez Cubillos JULIANA M."/>
            <person name="De Vega J."/>
        </authorList>
    </citation>
    <scope>NUCLEOTIDE SEQUENCE</scope>
</reference>
<gene>
    <name evidence="1" type="ORF">MILVUS5_LOCUS20464</name>
</gene>
<comment type="caution">
    <text evidence="1">The sequence shown here is derived from an EMBL/GenBank/DDBJ whole genome shotgun (WGS) entry which is preliminary data.</text>
</comment>
<dbReference type="EMBL" id="CASHSV030000206">
    <property type="protein sequence ID" value="CAJ2653064.1"/>
    <property type="molecule type" value="Genomic_DNA"/>
</dbReference>